<dbReference type="AlphaFoldDB" id="A0A6A6GSS9"/>
<proteinExistence type="predicted"/>
<evidence type="ECO:0000313" key="3">
    <source>
        <dbReference type="EMBL" id="KAF2228832.1"/>
    </source>
</evidence>
<feature type="compositionally biased region" description="Polar residues" evidence="1">
    <location>
        <begin position="344"/>
        <end position="363"/>
    </location>
</feature>
<reference evidence="3" key="1">
    <citation type="journal article" date="2020" name="Stud. Mycol.">
        <title>101 Dothideomycetes genomes: a test case for predicting lifestyles and emergence of pathogens.</title>
        <authorList>
            <person name="Haridas S."/>
            <person name="Albert R."/>
            <person name="Binder M."/>
            <person name="Bloem J."/>
            <person name="Labutti K."/>
            <person name="Salamov A."/>
            <person name="Andreopoulos B."/>
            <person name="Baker S."/>
            <person name="Barry K."/>
            <person name="Bills G."/>
            <person name="Bluhm B."/>
            <person name="Cannon C."/>
            <person name="Castanera R."/>
            <person name="Culley D."/>
            <person name="Daum C."/>
            <person name="Ezra D."/>
            <person name="Gonzalez J."/>
            <person name="Henrissat B."/>
            <person name="Kuo A."/>
            <person name="Liang C."/>
            <person name="Lipzen A."/>
            <person name="Lutzoni F."/>
            <person name="Magnuson J."/>
            <person name="Mondo S."/>
            <person name="Nolan M."/>
            <person name="Ohm R."/>
            <person name="Pangilinan J."/>
            <person name="Park H.-J."/>
            <person name="Ramirez L."/>
            <person name="Alfaro M."/>
            <person name="Sun H."/>
            <person name="Tritt A."/>
            <person name="Yoshinaga Y."/>
            <person name="Zwiers L.-H."/>
            <person name="Turgeon B."/>
            <person name="Goodwin S."/>
            <person name="Spatafora J."/>
            <person name="Crous P."/>
            <person name="Grigoriev I."/>
        </authorList>
    </citation>
    <scope>NUCLEOTIDE SEQUENCE</scope>
    <source>
        <strain evidence="3">Tuck. ex Michener</strain>
    </source>
</reference>
<sequence length="1098" mass="124173">MNMNNDIQESSFDPRYSSADAELDFQSRFQACAMEFTYSQPEHQCWTPPLLNLLDNSSEASLGGFPGPEEVFDLSSRESSRSSTFLLHQSSNPVGQEFTCPNDTPDESYYTASTSELQPNDNTIAFDRRSSTSSSDDGQGEVQDLTTALLRCPYDCEGKTFRRLAEQRRHLVEQHQCSHKDCNKQTFRTSIERDEHEKCHGPFEIGYHCGSCLINGKYRWFRREEKIKKHFKSIHSVSDLSCYGRFQCQDRSCGFGGNGGLFFTSALDLQRHVWEKHAYHRNESWEFMWGEANHESLHLLRETSDEQDLFTNQDLFTHHKKHSNDNGSESSPKRRKAVFHEHSSPTLCNDSTDSTTVMSSQTAEPRDFRNAIVTARQSTSLPNHKPQTWQFETTLVDSIRVGDICSLLGHIELPKIMGELRRLKVSAVFIRTKGAIHLRGAQSFDDLKSATALLEPLLAPVRPLLSSVKSDTDDIGPRGHRRIDRKFRPKQRKKNPTDSIEILSIDRTEDKDAIITWEKFIDPQLSDISRRAGIDDSYTAALIRQKDAHNDPVPVIRFQSMPQADVTRHIIRKSIKKICSENRRPELPIYFYNGTMKTLVGGSFNDDPPDELIVPHQSRYYRRPGMSASIGTSRCEHFYATFGGYILVGGEPFMLTVRHFINEAYACRECTGPKAFDDNICSPALFDIEQLGQVFDELLRTFNLQIENSEAVPAEDEVNLSALVETVPRDQLVLVSHYKRWREDLNREREDFKLGKLVKSSAEDAYAAPFYPRMNDGNVKLHCMDWAIFEVDKERLGKNRFRYPKGIEPNCQHFEREAGSPEGIGESCEASREFRPGEMVYYVGSNSGYREGTINQLPISCKQQDGTETHEWSIIPCGQDDVEVDDVQGDSGAWIIAKSDDHLLGLLWAFNGRLIFFTPIREVFKQIGLKMDDAHVQVAPLGSKPAAPLVLTRVSGNQRRLRTKRRALRNGGCAKRPFGEEQARAKTKHYPTIGGGIWSSNESTAVPRTTMFRRAMSRSPSPVPSLTSSDASLSDSQPSNPPSPGIRSYGLPPAACNLAGKLEKLNIHPQPIACTSPPSLDWTDCHSRLSLRHVLVEA</sequence>
<keyword evidence="4" id="KW-1185">Reference proteome</keyword>
<evidence type="ECO:0000256" key="1">
    <source>
        <dbReference type="SAM" id="MobiDB-lite"/>
    </source>
</evidence>
<feature type="domain" description="C2H2-type" evidence="2">
    <location>
        <begin position="207"/>
        <end position="235"/>
    </location>
</feature>
<organism evidence="3 4">
    <name type="scientific">Viridothelium virens</name>
    <name type="common">Speckled blister lichen</name>
    <name type="synonym">Trypethelium virens</name>
    <dbReference type="NCBI Taxonomy" id="1048519"/>
    <lineage>
        <taxon>Eukaryota</taxon>
        <taxon>Fungi</taxon>
        <taxon>Dikarya</taxon>
        <taxon>Ascomycota</taxon>
        <taxon>Pezizomycotina</taxon>
        <taxon>Dothideomycetes</taxon>
        <taxon>Dothideomycetes incertae sedis</taxon>
        <taxon>Trypetheliales</taxon>
        <taxon>Trypetheliaceae</taxon>
        <taxon>Viridothelium</taxon>
    </lineage>
</organism>
<feature type="domain" description="C2H2-type" evidence="2">
    <location>
        <begin position="150"/>
        <end position="175"/>
    </location>
</feature>
<feature type="compositionally biased region" description="Low complexity" evidence="1">
    <location>
        <begin position="1024"/>
        <end position="1038"/>
    </location>
</feature>
<feature type="region of interest" description="Disordered" evidence="1">
    <location>
        <begin position="120"/>
        <end position="141"/>
    </location>
</feature>
<gene>
    <name evidence="3" type="ORF">EV356DRAFT_537742</name>
</gene>
<evidence type="ECO:0000313" key="4">
    <source>
        <dbReference type="Proteomes" id="UP000800092"/>
    </source>
</evidence>
<evidence type="ECO:0000259" key="2">
    <source>
        <dbReference type="SMART" id="SM00355"/>
    </source>
</evidence>
<name>A0A6A6GSS9_VIRVR</name>
<feature type="region of interest" description="Disordered" evidence="1">
    <location>
        <begin position="1015"/>
        <end position="1048"/>
    </location>
</feature>
<dbReference type="OrthoDB" id="5242988at2759"/>
<dbReference type="Proteomes" id="UP000800092">
    <property type="component" value="Unassembled WGS sequence"/>
</dbReference>
<dbReference type="SMART" id="SM00355">
    <property type="entry name" value="ZnF_C2H2"/>
    <property type="match status" value="4"/>
</dbReference>
<accession>A0A6A6GSS9</accession>
<feature type="domain" description="C2H2-type" evidence="2">
    <location>
        <begin position="246"/>
        <end position="277"/>
    </location>
</feature>
<dbReference type="InterPro" id="IPR013087">
    <property type="entry name" value="Znf_C2H2_type"/>
</dbReference>
<feature type="region of interest" description="Disordered" evidence="1">
    <location>
        <begin position="318"/>
        <end position="363"/>
    </location>
</feature>
<dbReference type="EMBL" id="ML991888">
    <property type="protein sequence ID" value="KAF2228832.1"/>
    <property type="molecule type" value="Genomic_DNA"/>
</dbReference>
<feature type="domain" description="C2H2-type" evidence="2">
    <location>
        <begin position="176"/>
        <end position="200"/>
    </location>
</feature>
<protein>
    <recommendedName>
        <fullName evidence="2">C2H2-type domain-containing protein</fullName>
    </recommendedName>
</protein>